<evidence type="ECO:0000313" key="1">
    <source>
        <dbReference type="EMBL" id="CAH1203871.1"/>
    </source>
</evidence>
<dbReference type="EMBL" id="CAKMMF010000009">
    <property type="protein sequence ID" value="CAH1203871.1"/>
    <property type="molecule type" value="Genomic_DNA"/>
</dbReference>
<evidence type="ECO:0008006" key="3">
    <source>
        <dbReference type="Google" id="ProtNLM"/>
    </source>
</evidence>
<protein>
    <recommendedName>
        <fullName evidence="3">PFL domain-containing protein</fullName>
    </recommendedName>
</protein>
<proteinExistence type="predicted"/>
<dbReference type="RefSeq" id="WP_236341205.1">
    <property type="nucleotide sequence ID" value="NZ_CAKMMF010000009.1"/>
</dbReference>
<dbReference type="Proteomes" id="UP000838686">
    <property type="component" value="Unassembled WGS sequence"/>
</dbReference>
<name>A0ABM9C6G3_9BACL</name>
<gene>
    <name evidence="1" type="ORF">PAECIP111893_02098</name>
</gene>
<organism evidence="1 2">
    <name type="scientific">Paenibacillus plantiphilus</name>
    <dbReference type="NCBI Taxonomy" id="2905650"/>
    <lineage>
        <taxon>Bacteria</taxon>
        <taxon>Bacillati</taxon>
        <taxon>Bacillota</taxon>
        <taxon>Bacilli</taxon>
        <taxon>Bacillales</taxon>
        <taxon>Paenibacillaceae</taxon>
        <taxon>Paenibacillus</taxon>
    </lineage>
</organism>
<reference evidence="1" key="1">
    <citation type="submission" date="2022-01" db="EMBL/GenBank/DDBJ databases">
        <authorList>
            <person name="Criscuolo A."/>
        </authorList>
    </citation>
    <scope>NUCLEOTIDE SEQUENCE</scope>
    <source>
        <strain evidence="1">CIP111893</strain>
    </source>
</reference>
<comment type="caution">
    <text evidence="1">The sequence shown here is derived from an EMBL/GenBank/DDBJ whole genome shotgun (WGS) entry which is preliminary data.</text>
</comment>
<sequence>MIPHDRINTDPVVQKLRAKLLQPNLPYPDRIIAEAKLEVILNAREAIARAQTTYGAYKEIGNEALMEEVHIQAEKAGNGCGI</sequence>
<accession>A0ABM9C6G3</accession>
<keyword evidence="2" id="KW-1185">Reference proteome</keyword>
<evidence type="ECO:0000313" key="2">
    <source>
        <dbReference type="Proteomes" id="UP000838686"/>
    </source>
</evidence>